<evidence type="ECO:0000256" key="3">
    <source>
        <dbReference type="ARBA" id="ARBA00022692"/>
    </source>
</evidence>
<evidence type="ECO:0000256" key="10">
    <source>
        <dbReference type="ARBA" id="ARBA00048046"/>
    </source>
</evidence>
<dbReference type="SUPFAM" id="SSF90123">
    <property type="entry name" value="ABC transporter transmembrane region"/>
    <property type="match status" value="1"/>
</dbReference>
<feature type="transmembrane region" description="Helical" evidence="11">
    <location>
        <begin position="461"/>
        <end position="484"/>
    </location>
</feature>
<evidence type="ECO:0000256" key="6">
    <source>
        <dbReference type="ARBA" id="ARBA00022989"/>
    </source>
</evidence>
<dbReference type="Pfam" id="PF00664">
    <property type="entry name" value="ABC_membrane"/>
    <property type="match status" value="1"/>
</dbReference>
<dbReference type="FunFam" id="1.20.1560.10:FF:000004">
    <property type="entry name" value="ATP-binding cassette sub-family B member 7"/>
    <property type="match status" value="1"/>
</dbReference>
<comment type="subcellular location">
    <subcellularLocation>
        <location evidence="1">Mitochondrion inner membrane</location>
        <topology evidence="1">Multi-pass membrane protein</topology>
    </subcellularLocation>
</comment>
<dbReference type="SMART" id="SM00382">
    <property type="entry name" value="AAA"/>
    <property type="match status" value="1"/>
</dbReference>
<dbReference type="SUPFAM" id="SSF82199">
    <property type="entry name" value="SET domain"/>
    <property type="match status" value="1"/>
</dbReference>
<dbReference type="Gene3D" id="3.90.1410.10">
    <property type="entry name" value="set domain protein methyltransferase, domain 1"/>
    <property type="match status" value="1"/>
</dbReference>
<dbReference type="PROSITE" id="PS00211">
    <property type="entry name" value="ABC_TRANSPORTER_1"/>
    <property type="match status" value="1"/>
</dbReference>
<keyword evidence="15" id="KW-1185">Reference proteome</keyword>
<dbReference type="Proteomes" id="UP000838878">
    <property type="component" value="Chromosome 7"/>
</dbReference>
<evidence type="ECO:0000256" key="11">
    <source>
        <dbReference type="SAM" id="Phobius"/>
    </source>
</evidence>
<dbReference type="InterPro" id="IPR046341">
    <property type="entry name" value="SET_dom_sf"/>
</dbReference>
<dbReference type="AlphaFoldDB" id="A0A8J9VC37"/>
<dbReference type="InterPro" id="IPR036640">
    <property type="entry name" value="ABC1_TM_sf"/>
</dbReference>
<evidence type="ECO:0000256" key="9">
    <source>
        <dbReference type="ARBA" id="ARBA00042945"/>
    </source>
</evidence>
<feature type="non-terminal residue" evidence="14">
    <location>
        <position position="1001"/>
    </location>
</feature>
<dbReference type="GO" id="GO:0005743">
    <property type="term" value="C:mitochondrial inner membrane"/>
    <property type="evidence" value="ECO:0007669"/>
    <property type="project" value="UniProtKB-SubCell"/>
</dbReference>
<dbReference type="CDD" id="cd18582">
    <property type="entry name" value="ABC_6TM_ATM1_ABCB7"/>
    <property type="match status" value="1"/>
</dbReference>
<dbReference type="PROSITE" id="PS50893">
    <property type="entry name" value="ABC_TRANSPORTER_2"/>
    <property type="match status" value="1"/>
</dbReference>
<evidence type="ECO:0000256" key="5">
    <source>
        <dbReference type="ARBA" id="ARBA00022840"/>
    </source>
</evidence>
<feature type="transmembrane region" description="Helical" evidence="11">
    <location>
        <begin position="576"/>
        <end position="597"/>
    </location>
</feature>
<organism evidence="14 15">
    <name type="scientific">Brenthis ino</name>
    <name type="common">lesser marbled fritillary</name>
    <dbReference type="NCBI Taxonomy" id="405034"/>
    <lineage>
        <taxon>Eukaryota</taxon>
        <taxon>Metazoa</taxon>
        <taxon>Ecdysozoa</taxon>
        <taxon>Arthropoda</taxon>
        <taxon>Hexapoda</taxon>
        <taxon>Insecta</taxon>
        <taxon>Pterygota</taxon>
        <taxon>Neoptera</taxon>
        <taxon>Endopterygota</taxon>
        <taxon>Lepidoptera</taxon>
        <taxon>Glossata</taxon>
        <taxon>Ditrysia</taxon>
        <taxon>Papilionoidea</taxon>
        <taxon>Nymphalidae</taxon>
        <taxon>Heliconiinae</taxon>
        <taxon>Argynnini</taxon>
        <taxon>Brenthis</taxon>
    </lineage>
</organism>
<dbReference type="GO" id="GO:0016887">
    <property type="term" value="F:ATP hydrolysis activity"/>
    <property type="evidence" value="ECO:0007669"/>
    <property type="project" value="InterPro"/>
</dbReference>
<feature type="transmembrane region" description="Helical" evidence="11">
    <location>
        <begin position="420"/>
        <end position="441"/>
    </location>
</feature>
<dbReference type="InterPro" id="IPR003593">
    <property type="entry name" value="AAA+_ATPase"/>
</dbReference>
<evidence type="ECO:0000256" key="4">
    <source>
        <dbReference type="ARBA" id="ARBA00022741"/>
    </source>
</evidence>
<evidence type="ECO:0000256" key="2">
    <source>
        <dbReference type="ARBA" id="ARBA00022448"/>
    </source>
</evidence>
<dbReference type="GO" id="GO:0005524">
    <property type="term" value="F:ATP binding"/>
    <property type="evidence" value="ECO:0007669"/>
    <property type="project" value="UniProtKB-KW"/>
</dbReference>
<dbReference type="SUPFAM" id="SSF52540">
    <property type="entry name" value="P-loop containing nucleoside triphosphate hydrolases"/>
    <property type="match status" value="1"/>
</dbReference>
<dbReference type="PROSITE" id="PS50929">
    <property type="entry name" value="ABC_TM1F"/>
    <property type="match status" value="1"/>
</dbReference>
<dbReference type="GO" id="GO:0006879">
    <property type="term" value="P:intracellular iron ion homeostasis"/>
    <property type="evidence" value="ECO:0007669"/>
    <property type="project" value="TreeGrafter"/>
</dbReference>
<evidence type="ECO:0000256" key="1">
    <source>
        <dbReference type="ARBA" id="ARBA00004448"/>
    </source>
</evidence>
<dbReference type="InterPro" id="IPR017871">
    <property type="entry name" value="ABC_transporter-like_CS"/>
</dbReference>
<dbReference type="Gene3D" id="1.20.1560.10">
    <property type="entry name" value="ABC transporter type 1, transmembrane domain"/>
    <property type="match status" value="1"/>
</dbReference>
<gene>
    <name evidence="14" type="ORF">BINO364_LOCUS14199</name>
</gene>
<keyword evidence="6 11" id="KW-1133">Transmembrane helix</keyword>
<dbReference type="InterPro" id="IPR011527">
    <property type="entry name" value="ABC1_TM_dom"/>
</dbReference>
<evidence type="ECO:0000259" key="13">
    <source>
        <dbReference type="PROSITE" id="PS50929"/>
    </source>
</evidence>
<comment type="catalytic activity">
    <reaction evidence="10">
        <text>(glutathione)4[2Fe(III)-2S] cluster(in) + ATP + H2O = (glutathione)4[2Fe(III)-2S] cluster(out) + ADP + phosphate + H(+)</text>
        <dbReference type="Rhea" id="RHEA:67028"/>
        <dbReference type="ChEBI" id="CHEBI:15377"/>
        <dbReference type="ChEBI" id="CHEBI:15378"/>
        <dbReference type="ChEBI" id="CHEBI:30616"/>
        <dbReference type="ChEBI" id="CHEBI:43474"/>
        <dbReference type="ChEBI" id="CHEBI:167627"/>
        <dbReference type="ChEBI" id="CHEBI:456216"/>
    </reaction>
    <physiologicalReaction direction="left-to-right" evidence="10">
        <dbReference type="Rhea" id="RHEA:67029"/>
    </physiologicalReaction>
</comment>
<reference evidence="14" key="1">
    <citation type="submission" date="2021-12" db="EMBL/GenBank/DDBJ databases">
        <authorList>
            <person name="Martin H S."/>
        </authorList>
    </citation>
    <scope>NUCLEOTIDE SEQUENCE</scope>
</reference>
<dbReference type="Gene3D" id="3.40.50.300">
    <property type="entry name" value="P-loop containing nucleotide triphosphate hydrolases"/>
    <property type="match status" value="1"/>
</dbReference>
<evidence type="ECO:0000313" key="15">
    <source>
        <dbReference type="Proteomes" id="UP000838878"/>
    </source>
</evidence>
<dbReference type="InterPro" id="IPR027417">
    <property type="entry name" value="P-loop_NTPase"/>
</dbReference>
<dbReference type="CDD" id="cd19177">
    <property type="entry name" value="SET_SETD4"/>
    <property type="match status" value="1"/>
</dbReference>
<keyword evidence="2" id="KW-0813">Transport</keyword>
<dbReference type="InterPro" id="IPR039421">
    <property type="entry name" value="Type_1_exporter"/>
</dbReference>
<evidence type="ECO:0000256" key="8">
    <source>
        <dbReference type="ARBA" id="ARBA00041016"/>
    </source>
</evidence>
<feature type="domain" description="ABC transporter" evidence="12">
    <location>
        <begin position="757"/>
        <end position="991"/>
    </location>
</feature>
<feature type="transmembrane region" description="Helical" evidence="11">
    <location>
        <begin position="695"/>
        <end position="716"/>
    </location>
</feature>
<keyword evidence="3 11" id="KW-0812">Transmembrane</keyword>
<name>A0A8J9VC37_9NEOP</name>
<keyword evidence="5" id="KW-0067">ATP-binding</keyword>
<dbReference type="GO" id="GO:0016279">
    <property type="term" value="F:protein-lysine N-methyltransferase activity"/>
    <property type="evidence" value="ECO:0007669"/>
    <property type="project" value="InterPro"/>
</dbReference>
<proteinExistence type="predicted"/>
<accession>A0A8J9VC37</accession>
<dbReference type="FunFam" id="3.40.50.300:FF:000186">
    <property type="entry name" value="ATP-binding cassette sub-family B member 7, mitochondrial"/>
    <property type="match status" value="1"/>
</dbReference>
<dbReference type="PANTHER" id="PTHR24221:SF402">
    <property type="entry name" value="IRON-SULFUR CLUSTERS TRANSPORTER ABCB7, MITOCHONDRIAL"/>
    <property type="match status" value="1"/>
</dbReference>
<feature type="transmembrane region" description="Helical" evidence="11">
    <location>
        <begin position="664"/>
        <end position="683"/>
    </location>
</feature>
<evidence type="ECO:0000313" key="14">
    <source>
        <dbReference type="EMBL" id="CAH0729047.1"/>
    </source>
</evidence>
<protein>
    <recommendedName>
        <fullName evidence="8">Iron-sulfur clusters transporter ABCB7, mitochondrial</fullName>
    </recommendedName>
    <alternativeName>
        <fullName evidence="9">ATP-binding cassette sub-family B member 7, mitochondrial</fullName>
    </alternativeName>
</protein>
<dbReference type="EMBL" id="OV170227">
    <property type="protein sequence ID" value="CAH0729047.1"/>
    <property type="molecule type" value="Genomic_DNA"/>
</dbReference>
<dbReference type="GO" id="GO:0140359">
    <property type="term" value="F:ABC-type transporter activity"/>
    <property type="evidence" value="ECO:0007669"/>
    <property type="project" value="InterPro"/>
</dbReference>
<dbReference type="PANTHER" id="PTHR24221">
    <property type="entry name" value="ATP-BINDING CASSETTE SUB-FAMILY B"/>
    <property type="match status" value="1"/>
</dbReference>
<evidence type="ECO:0000256" key="7">
    <source>
        <dbReference type="ARBA" id="ARBA00023136"/>
    </source>
</evidence>
<feature type="transmembrane region" description="Helical" evidence="11">
    <location>
        <begin position="544"/>
        <end position="570"/>
    </location>
</feature>
<evidence type="ECO:0000259" key="12">
    <source>
        <dbReference type="PROSITE" id="PS50893"/>
    </source>
</evidence>
<keyword evidence="4" id="KW-0547">Nucleotide-binding</keyword>
<dbReference type="InterPro" id="IPR003439">
    <property type="entry name" value="ABC_transporter-like_ATP-bd"/>
</dbReference>
<dbReference type="Pfam" id="PF00005">
    <property type="entry name" value="ABC_tran"/>
    <property type="match status" value="1"/>
</dbReference>
<sequence>MGRTQRKRRHKSLLNFFTCNNEKDLILFNSWLSKQGVRYNKKLVLAIFNDTGRGVLTKKKINAGEELINLPLNLTINVTSLLMDVVFCSIFLNNKVPCLESYRRKVSFQSLMAFYLVYLKAQGVESKWHIYLESLPKVYTVPYFLPLDMKCYIDEEILSVIKKQRNIIESSFNIFEDILQKTISNSSPVQNLEKYFTMPHYEWAYFTVNTRCVYMDLTKVIDLDDVNSSILSLIHDNTKISLCPYLDMINHSPNTKNETKLFVNKEVVNIPSVVNVNVQTTMAAALLSNRKIDKILKSHIKFTKFFLNNRSVILNKPYISIICNQCAATSYYRFYSSSPPSNAGQDSAKNVLAAVLANKPKTGKIPVGIQKRDCFHPGASVLNREDINLGDAKPVTGMDMVRGMMAYVWPKDNKMIRDRVMVSLSLLFGAKVMNVTVPFLFKYAVDEVNQLTVTPTGEALLGMATVPQAIGTTAFSLLVGYGIARATAAGFNELRNAVFAKVAQHSIRKLACNVFTHLHNLDLSFHLGRQTGALSKTIDRGSRAINFVLSAMVFNIVPTIFELSLVSMILGIKGGLAFAGVAFSCVGVYAAFTLAITQWRTKFRVYMNKAENEAGNKAVDSLINYETVKYFNNEQYELAKYDASLRAYEAASLRTASSLAALNFGQHAIFSAGLSVIMVMAANEVAKGNMSVGDIVMVNGLLFQLSVPLGFLGSVYREVRQALVDMHTMFTLMTLESRVREKEQAPKLNVDTKTATIEFKDVSFRYINGKPIFNGLSFSIPAGRKVGIVGGSGSGKSTMVRLLFRFFEPQCGEITIAGQNIKDLDIASLRKAIAIVPQDCVLFHDTIFHNLHYGDLSKSEEEVYKASKMAELHDSVVTWPKGYATQVGERGLKLSGGEKQRVAIARAILKDSPIIVFDEATSSLDSLTEHAILQALKAATVGRTSICIAHRLSTVADADEILVLENGAISERGTHAQLINNKSSLYYRLWEKQNKDPVPKL</sequence>
<keyword evidence="7 11" id="KW-0472">Membrane</keyword>
<dbReference type="OrthoDB" id="6500128at2759"/>
<feature type="domain" description="ABC transmembrane type-1" evidence="13">
    <location>
        <begin position="422"/>
        <end position="721"/>
    </location>
</feature>
<dbReference type="InterPro" id="IPR044429">
    <property type="entry name" value="SETD4_SET"/>
</dbReference>